<evidence type="ECO:0000313" key="2">
    <source>
        <dbReference type="EMBL" id="KAG2190119.1"/>
    </source>
</evidence>
<dbReference type="PROSITE" id="PS00028">
    <property type="entry name" value="ZINC_FINGER_C2H2_1"/>
    <property type="match status" value="1"/>
</dbReference>
<protein>
    <recommendedName>
        <fullName evidence="1">C2H2-type domain-containing protein</fullName>
    </recommendedName>
</protein>
<dbReference type="Proteomes" id="UP000650833">
    <property type="component" value="Unassembled WGS sequence"/>
</dbReference>
<sequence>MKKPLPILKYKCAYTNCILRFETVKRRYQHYLTFKHAYPKTETNNIIGGVQGNDQESDGGNIMEIDEEDVNFEASPIQDEIESSTLEYDINYSEHNTFTKTELYSVKLKEILE</sequence>
<evidence type="ECO:0000313" key="3">
    <source>
        <dbReference type="Proteomes" id="UP000650833"/>
    </source>
</evidence>
<reference evidence="2" key="1">
    <citation type="submission" date="2020-12" db="EMBL/GenBank/DDBJ databases">
        <title>Metabolic potential, ecology and presence of endohyphal bacteria is reflected in genomic diversity of Mucoromycotina.</title>
        <authorList>
            <person name="Muszewska A."/>
            <person name="Okrasinska A."/>
            <person name="Steczkiewicz K."/>
            <person name="Drgas O."/>
            <person name="Orlowska M."/>
            <person name="Perlinska-Lenart U."/>
            <person name="Aleksandrzak-Piekarczyk T."/>
            <person name="Szatraj K."/>
            <person name="Zielenkiewicz U."/>
            <person name="Pilsyk S."/>
            <person name="Malc E."/>
            <person name="Mieczkowski P."/>
            <person name="Kruszewska J.S."/>
            <person name="Biernat P."/>
            <person name="Pawlowska J."/>
        </authorList>
    </citation>
    <scope>NUCLEOTIDE SEQUENCE</scope>
    <source>
        <strain evidence="2">CBS 226.32</strain>
    </source>
</reference>
<organism evidence="2 3">
    <name type="scientific">Mucor plumbeus</name>
    <dbReference type="NCBI Taxonomy" id="97098"/>
    <lineage>
        <taxon>Eukaryota</taxon>
        <taxon>Fungi</taxon>
        <taxon>Fungi incertae sedis</taxon>
        <taxon>Mucoromycota</taxon>
        <taxon>Mucoromycotina</taxon>
        <taxon>Mucoromycetes</taxon>
        <taxon>Mucorales</taxon>
        <taxon>Mucorineae</taxon>
        <taxon>Mucoraceae</taxon>
        <taxon>Mucor</taxon>
    </lineage>
</organism>
<evidence type="ECO:0000259" key="1">
    <source>
        <dbReference type="PROSITE" id="PS00028"/>
    </source>
</evidence>
<comment type="caution">
    <text evidence="2">The sequence shown here is derived from an EMBL/GenBank/DDBJ whole genome shotgun (WGS) entry which is preliminary data.</text>
</comment>
<gene>
    <name evidence="2" type="ORF">INT46_008622</name>
</gene>
<dbReference type="InterPro" id="IPR013087">
    <property type="entry name" value="Znf_C2H2_type"/>
</dbReference>
<feature type="domain" description="C2H2-type" evidence="1">
    <location>
        <begin position="12"/>
        <end position="36"/>
    </location>
</feature>
<dbReference type="AlphaFoldDB" id="A0A8H7UTC7"/>
<accession>A0A8H7UTC7</accession>
<keyword evidence="3" id="KW-1185">Reference proteome</keyword>
<proteinExistence type="predicted"/>
<name>A0A8H7UTC7_9FUNG</name>
<dbReference type="EMBL" id="JAEPRC010001054">
    <property type="protein sequence ID" value="KAG2190119.1"/>
    <property type="molecule type" value="Genomic_DNA"/>
</dbReference>